<keyword evidence="3" id="KW-1185">Reference proteome</keyword>
<evidence type="ECO:0000313" key="3">
    <source>
        <dbReference type="Proteomes" id="UP001187192"/>
    </source>
</evidence>
<accession>A0AA88JBW4</accession>
<evidence type="ECO:0000313" key="2">
    <source>
        <dbReference type="EMBL" id="GMN66531.1"/>
    </source>
</evidence>
<organism evidence="2 3">
    <name type="scientific">Ficus carica</name>
    <name type="common">Common fig</name>
    <dbReference type="NCBI Taxonomy" id="3494"/>
    <lineage>
        <taxon>Eukaryota</taxon>
        <taxon>Viridiplantae</taxon>
        <taxon>Streptophyta</taxon>
        <taxon>Embryophyta</taxon>
        <taxon>Tracheophyta</taxon>
        <taxon>Spermatophyta</taxon>
        <taxon>Magnoliopsida</taxon>
        <taxon>eudicotyledons</taxon>
        <taxon>Gunneridae</taxon>
        <taxon>Pentapetalae</taxon>
        <taxon>rosids</taxon>
        <taxon>fabids</taxon>
        <taxon>Rosales</taxon>
        <taxon>Moraceae</taxon>
        <taxon>Ficeae</taxon>
        <taxon>Ficus</taxon>
    </lineage>
</organism>
<name>A0AA88JBW4_FICCA</name>
<evidence type="ECO:0000256" key="1">
    <source>
        <dbReference type="SAM" id="MobiDB-lite"/>
    </source>
</evidence>
<proteinExistence type="predicted"/>
<dbReference type="EMBL" id="BTGU01000335">
    <property type="protein sequence ID" value="GMN66531.1"/>
    <property type="molecule type" value="Genomic_DNA"/>
</dbReference>
<gene>
    <name evidence="2" type="ORF">TIFTF001_035595</name>
</gene>
<protein>
    <submittedName>
        <fullName evidence="2">Uncharacterized protein</fullName>
    </submittedName>
</protein>
<sequence>MSTLKSRNSLQPPPGFNQQAVEKKPSVEDLLSTFIVKTRGRFNKDEARLDNIETHCNNMNATMKSLEVQIGQLANVEFFQEVTHDDPLEHSLTTPLNMTDFGGDFCIKEEGIVASVLAHEALPCKVGDVAQVKILEDPDECFTSPSSLKEGLVL</sequence>
<dbReference type="AlphaFoldDB" id="A0AA88JBW4"/>
<feature type="region of interest" description="Disordered" evidence="1">
    <location>
        <begin position="1"/>
        <end position="24"/>
    </location>
</feature>
<reference evidence="2" key="1">
    <citation type="submission" date="2023-07" db="EMBL/GenBank/DDBJ databases">
        <title>draft genome sequence of fig (Ficus carica).</title>
        <authorList>
            <person name="Takahashi T."/>
            <person name="Nishimura K."/>
        </authorList>
    </citation>
    <scope>NUCLEOTIDE SEQUENCE</scope>
</reference>
<feature type="compositionally biased region" description="Polar residues" evidence="1">
    <location>
        <begin position="1"/>
        <end position="20"/>
    </location>
</feature>
<comment type="caution">
    <text evidence="2">The sequence shown here is derived from an EMBL/GenBank/DDBJ whole genome shotgun (WGS) entry which is preliminary data.</text>
</comment>
<dbReference type="Proteomes" id="UP001187192">
    <property type="component" value="Unassembled WGS sequence"/>
</dbReference>